<name>A0A1G7YLZ4_9PROT</name>
<protein>
    <recommendedName>
        <fullName evidence="2">DUF2062 domain-containing protein</fullName>
    </recommendedName>
</protein>
<evidence type="ECO:0000256" key="1">
    <source>
        <dbReference type="SAM" id="Phobius"/>
    </source>
</evidence>
<dbReference type="Pfam" id="PF09835">
    <property type="entry name" value="DUF2062"/>
    <property type="match status" value="1"/>
</dbReference>
<dbReference type="PANTHER" id="PTHR40547">
    <property type="entry name" value="SLL0298 PROTEIN"/>
    <property type="match status" value="1"/>
</dbReference>
<keyword evidence="4" id="KW-1185">Reference proteome</keyword>
<dbReference type="Proteomes" id="UP000217076">
    <property type="component" value="Unassembled WGS sequence"/>
</dbReference>
<gene>
    <name evidence="3" type="ORF">SAMN05421742_103343</name>
</gene>
<feature type="domain" description="DUF2062" evidence="2">
    <location>
        <begin position="26"/>
        <end position="191"/>
    </location>
</feature>
<accession>A0A1G7YLZ4</accession>
<sequence length="210" mass="23352">MFQRRETKGAWHRLRELVWPRAGWGRAGKYLWLRLHRLPGGDWGIAAGFACGAAASMTPTMGLHFLIAALMAWLMRANILASAIGTVIGNPWTFPLIWWGAFKIGVAMVGADHLTPPEGSVGAPGDGAGFHGLFATLWHDLQAFDLPHLLENVWPIWWPMALGSLPLAVAAWLLFYGLVRWGMGRYRQLRARRPRRRPLSPTPQDSGDLS</sequence>
<dbReference type="PANTHER" id="PTHR40547:SF1">
    <property type="entry name" value="SLL0298 PROTEIN"/>
    <property type="match status" value="1"/>
</dbReference>
<evidence type="ECO:0000259" key="2">
    <source>
        <dbReference type="Pfam" id="PF09835"/>
    </source>
</evidence>
<dbReference type="EMBL" id="FNCV01000003">
    <property type="protein sequence ID" value="SDG97414.1"/>
    <property type="molecule type" value="Genomic_DNA"/>
</dbReference>
<evidence type="ECO:0000313" key="3">
    <source>
        <dbReference type="EMBL" id="SDG97414.1"/>
    </source>
</evidence>
<dbReference type="AlphaFoldDB" id="A0A1G7YLZ4"/>
<reference evidence="4" key="1">
    <citation type="submission" date="2016-10" db="EMBL/GenBank/DDBJ databases">
        <authorList>
            <person name="Varghese N."/>
            <person name="Submissions S."/>
        </authorList>
    </citation>
    <scope>NUCLEOTIDE SEQUENCE [LARGE SCALE GENOMIC DNA]</scope>
    <source>
        <strain evidence="4">930I</strain>
    </source>
</reference>
<keyword evidence="1" id="KW-0472">Membrane</keyword>
<dbReference type="OrthoDB" id="7360463at2"/>
<keyword evidence="1" id="KW-0812">Transmembrane</keyword>
<organism evidence="3 4">
    <name type="scientific">Roseospirillum parvum</name>
    <dbReference type="NCBI Taxonomy" id="83401"/>
    <lineage>
        <taxon>Bacteria</taxon>
        <taxon>Pseudomonadati</taxon>
        <taxon>Pseudomonadota</taxon>
        <taxon>Alphaproteobacteria</taxon>
        <taxon>Rhodospirillales</taxon>
        <taxon>Rhodospirillaceae</taxon>
        <taxon>Roseospirillum</taxon>
    </lineage>
</organism>
<evidence type="ECO:0000313" key="4">
    <source>
        <dbReference type="Proteomes" id="UP000217076"/>
    </source>
</evidence>
<feature type="transmembrane region" description="Helical" evidence="1">
    <location>
        <begin position="156"/>
        <end position="179"/>
    </location>
</feature>
<dbReference type="STRING" id="83401.SAMN05421742_103343"/>
<dbReference type="RefSeq" id="WP_092617368.1">
    <property type="nucleotide sequence ID" value="NZ_FNCV01000003.1"/>
</dbReference>
<feature type="transmembrane region" description="Helical" evidence="1">
    <location>
        <begin position="79"/>
        <end position="101"/>
    </location>
</feature>
<proteinExistence type="predicted"/>
<dbReference type="InterPro" id="IPR018639">
    <property type="entry name" value="DUF2062"/>
</dbReference>
<feature type="transmembrane region" description="Helical" evidence="1">
    <location>
        <begin position="43"/>
        <end position="67"/>
    </location>
</feature>
<keyword evidence="1" id="KW-1133">Transmembrane helix</keyword>